<keyword evidence="1" id="KW-0540">Nuclease</keyword>
<gene>
    <name evidence="2" type="ORF">KMW28_08520</name>
</gene>
<protein>
    <recommendedName>
        <fullName evidence="1">mRNA interferase</fullName>
        <ecNumber evidence="1">3.1.-.-</ecNumber>
    </recommendedName>
</protein>
<dbReference type="GO" id="GO:0016075">
    <property type="term" value="P:rRNA catabolic process"/>
    <property type="evidence" value="ECO:0007669"/>
    <property type="project" value="TreeGrafter"/>
</dbReference>
<reference evidence="2 3" key="1">
    <citation type="submission" date="2021-05" db="EMBL/GenBank/DDBJ databases">
        <title>Comparative genomic studies on the polysaccharide-degrading batcterial strains of the Flammeovirga genus.</title>
        <authorList>
            <person name="Zewei F."/>
            <person name="Zheng Z."/>
            <person name="Yu L."/>
            <person name="Ruyue G."/>
            <person name="Yanhong M."/>
            <person name="Yuanyuan C."/>
            <person name="Jingyan G."/>
            <person name="Wenjun H."/>
        </authorList>
    </citation>
    <scope>NUCLEOTIDE SEQUENCE [LARGE SCALE GENOMIC DNA]</scope>
    <source>
        <strain evidence="2 3">NBRC:100898</strain>
    </source>
</reference>
<dbReference type="InterPro" id="IPR003477">
    <property type="entry name" value="PemK-like"/>
</dbReference>
<proteinExistence type="inferred from homology"/>
<organism evidence="2 3">
    <name type="scientific">Flammeovirga yaeyamensis</name>
    <dbReference type="NCBI Taxonomy" id="367791"/>
    <lineage>
        <taxon>Bacteria</taxon>
        <taxon>Pseudomonadati</taxon>
        <taxon>Bacteroidota</taxon>
        <taxon>Cytophagia</taxon>
        <taxon>Cytophagales</taxon>
        <taxon>Flammeovirgaceae</taxon>
        <taxon>Flammeovirga</taxon>
    </lineage>
</organism>
<dbReference type="GO" id="GO:0004521">
    <property type="term" value="F:RNA endonuclease activity"/>
    <property type="evidence" value="ECO:0007669"/>
    <property type="project" value="TreeGrafter"/>
</dbReference>
<keyword evidence="3" id="KW-1185">Reference proteome</keyword>
<keyword evidence="1" id="KW-0378">Hydrolase</keyword>
<comment type="function">
    <text evidence="1">Toxic component of a type II toxin-antitoxin (TA) system.</text>
</comment>
<dbReference type="KEGG" id="fya:KMW28_08520"/>
<dbReference type="GO" id="GO:0003677">
    <property type="term" value="F:DNA binding"/>
    <property type="evidence" value="ECO:0007669"/>
    <property type="project" value="InterPro"/>
</dbReference>
<dbReference type="GO" id="GO:0006402">
    <property type="term" value="P:mRNA catabolic process"/>
    <property type="evidence" value="ECO:0007669"/>
    <property type="project" value="TreeGrafter"/>
</dbReference>
<comment type="similarity">
    <text evidence="1">Belongs to the PemK/MazF family.</text>
</comment>
<dbReference type="PIRSF" id="PIRSF033490">
    <property type="entry name" value="MazF"/>
    <property type="match status" value="1"/>
</dbReference>
<evidence type="ECO:0000313" key="2">
    <source>
        <dbReference type="EMBL" id="QWG03611.1"/>
    </source>
</evidence>
<dbReference type="SUPFAM" id="SSF50118">
    <property type="entry name" value="Cell growth inhibitor/plasmid maintenance toxic component"/>
    <property type="match status" value="1"/>
</dbReference>
<dbReference type="EMBL" id="CP076132">
    <property type="protein sequence ID" value="QWG03611.1"/>
    <property type="molecule type" value="Genomic_DNA"/>
</dbReference>
<dbReference type="Proteomes" id="UP000678679">
    <property type="component" value="Chromosome 1"/>
</dbReference>
<evidence type="ECO:0000313" key="3">
    <source>
        <dbReference type="Proteomes" id="UP000678679"/>
    </source>
</evidence>
<dbReference type="GO" id="GO:0016787">
    <property type="term" value="F:hydrolase activity"/>
    <property type="evidence" value="ECO:0007669"/>
    <property type="project" value="UniProtKB-KW"/>
</dbReference>
<dbReference type="InterPro" id="IPR011067">
    <property type="entry name" value="Plasmid_toxin/cell-grow_inhib"/>
</dbReference>
<dbReference type="AlphaFoldDB" id="A0AAX1NAY2"/>
<dbReference type="Gene3D" id="2.30.30.110">
    <property type="match status" value="1"/>
</dbReference>
<dbReference type="PANTHER" id="PTHR33988">
    <property type="entry name" value="ENDORIBONUCLEASE MAZF-RELATED"/>
    <property type="match status" value="1"/>
</dbReference>
<keyword evidence="1" id="KW-0255">Endonuclease</keyword>
<dbReference type="EC" id="3.1.-.-" evidence="1"/>
<evidence type="ECO:0000256" key="1">
    <source>
        <dbReference type="PIRNR" id="PIRNR033490"/>
    </source>
</evidence>
<dbReference type="Pfam" id="PF02452">
    <property type="entry name" value="PemK_toxin"/>
    <property type="match status" value="1"/>
</dbReference>
<dbReference type="RefSeq" id="WP_169664596.1">
    <property type="nucleotide sequence ID" value="NZ_CP076132.1"/>
</dbReference>
<name>A0AAX1NAY2_9BACT</name>
<sequence>MKRGEIWLIDFDPSRGKEQKKVRPALIIGSDHLNGLPIRIILPITGTQRITHVAITASQDNGLIKDSFIDTVQIKSFSNERLIKKMGVIDNMTFAKVLAKVSHNLGLN</sequence>
<accession>A0AAX1NAY2</accession>